<dbReference type="Proteomes" id="UP001497382">
    <property type="component" value="Unassembled WGS sequence"/>
</dbReference>
<keyword evidence="1" id="KW-0472">Membrane</keyword>
<feature type="transmembrane region" description="Helical" evidence="1">
    <location>
        <begin position="95"/>
        <end position="117"/>
    </location>
</feature>
<keyword evidence="4" id="KW-1185">Reference proteome</keyword>
<comment type="caution">
    <text evidence="3">The sequence shown here is derived from an EMBL/GenBank/DDBJ whole genome shotgun (WGS) entry which is preliminary data.</text>
</comment>
<proteinExistence type="predicted"/>
<evidence type="ECO:0000313" key="4">
    <source>
        <dbReference type="Proteomes" id="UP001497382"/>
    </source>
</evidence>
<keyword evidence="1" id="KW-1133">Transmembrane helix</keyword>
<reference evidence="3 4" key="1">
    <citation type="submission" date="2024-04" db="EMBL/GenBank/DDBJ databases">
        <authorList>
            <person name="Rising A."/>
            <person name="Reimegard J."/>
            <person name="Sonavane S."/>
            <person name="Akerstrom W."/>
            <person name="Nylinder S."/>
            <person name="Hedman E."/>
            <person name="Kallberg Y."/>
        </authorList>
    </citation>
    <scope>NUCLEOTIDE SEQUENCE [LARGE SCALE GENOMIC DNA]</scope>
</reference>
<feature type="signal peptide" evidence="2">
    <location>
        <begin position="1"/>
        <end position="26"/>
    </location>
</feature>
<gene>
    <name evidence="3" type="ORF">LARSCL_LOCUS21255</name>
</gene>
<organism evidence="3 4">
    <name type="scientific">Larinioides sclopetarius</name>
    <dbReference type="NCBI Taxonomy" id="280406"/>
    <lineage>
        <taxon>Eukaryota</taxon>
        <taxon>Metazoa</taxon>
        <taxon>Ecdysozoa</taxon>
        <taxon>Arthropoda</taxon>
        <taxon>Chelicerata</taxon>
        <taxon>Arachnida</taxon>
        <taxon>Araneae</taxon>
        <taxon>Araneomorphae</taxon>
        <taxon>Entelegynae</taxon>
        <taxon>Araneoidea</taxon>
        <taxon>Araneidae</taxon>
        <taxon>Larinioides</taxon>
    </lineage>
</organism>
<keyword evidence="1" id="KW-0812">Transmembrane</keyword>
<accession>A0AAV2BVD9</accession>
<evidence type="ECO:0000256" key="2">
    <source>
        <dbReference type="SAM" id="SignalP"/>
    </source>
</evidence>
<name>A0AAV2BVD9_9ARAC</name>
<evidence type="ECO:0000256" key="1">
    <source>
        <dbReference type="SAM" id="Phobius"/>
    </source>
</evidence>
<feature type="non-terminal residue" evidence="3">
    <location>
        <position position="127"/>
    </location>
</feature>
<sequence>MYSDANYRKIAFCLLLSFLCSNSVISETIATGSKAYEAAKQGNSEDKIIYSKDENASLPDSLTTTIRYMQQDSIDPTAKPTESAGRNSISGLSCYVIAFVVLTLILLVLACSIHITLKIRRHLFIEP</sequence>
<feature type="chain" id="PRO_5043348537" evidence="2">
    <location>
        <begin position="27"/>
        <end position="127"/>
    </location>
</feature>
<evidence type="ECO:0000313" key="3">
    <source>
        <dbReference type="EMBL" id="CAL1299268.1"/>
    </source>
</evidence>
<protein>
    <submittedName>
        <fullName evidence="3">Uncharacterized protein</fullName>
    </submittedName>
</protein>
<keyword evidence="2" id="KW-0732">Signal</keyword>
<dbReference type="AlphaFoldDB" id="A0AAV2BVD9"/>
<dbReference type="EMBL" id="CAXIEN010000492">
    <property type="protein sequence ID" value="CAL1299268.1"/>
    <property type="molecule type" value="Genomic_DNA"/>
</dbReference>